<dbReference type="Gene3D" id="3.40.50.300">
    <property type="entry name" value="P-loop containing nucleotide triphosphate hydrolases"/>
    <property type="match status" value="1"/>
</dbReference>
<dbReference type="InterPro" id="IPR050512">
    <property type="entry name" value="Sulf_AdTrans/APS_kinase"/>
</dbReference>
<sequence length="68" mass="7369">ATPVDVCGQRDVKGLYAKQRAGTLTGLTGVDDPYEPPADPELRIPTRTQSALESVDAVYGLITHWTTR</sequence>
<dbReference type="Proteomes" id="UP001597045">
    <property type="component" value="Unassembled WGS sequence"/>
</dbReference>
<evidence type="ECO:0000313" key="4">
    <source>
        <dbReference type="Proteomes" id="UP001597045"/>
    </source>
</evidence>
<keyword evidence="4" id="KW-1185">Reference proteome</keyword>
<keyword evidence="3" id="KW-0418">Kinase</keyword>
<dbReference type="PANTHER" id="PTHR42700">
    <property type="entry name" value="SULFATE ADENYLYLTRANSFERASE"/>
    <property type="match status" value="1"/>
</dbReference>
<dbReference type="InterPro" id="IPR027417">
    <property type="entry name" value="P-loop_NTPase"/>
</dbReference>
<dbReference type="GO" id="GO:0004020">
    <property type="term" value="F:adenylylsulfate kinase activity"/>
    <property type="evidence" value="ECO:0007669"/>
    <property type="project" value="UniProtKB-EC"/>
</dbReference>
<dbReference type="EMBL" id="JBHTIS010004116">
    <property type="protein sequence ID" value="MFD1052084.1"/>
    <property type="molecule type" value="Genomic_DNA"/>
</dbReference>
<proteinExistence type="predicted"/>
<organism evidence="3 4">
    <name type="scientific">Kibdelosporangium lantanae</name>
    <dbReference type="NCBI Taxonomy" id="1497396"/>
    <lineage>
        <taxon>Bacteria</taxon>
        <taxon>Bacillati</taxon>
        <taxon>Actinomycetota</taxon>
        <taxon>Actinomycetes</taxon>
        <taxon>Pseudonocardiales</taxon>
        <taxon>Pseudonocardiaceae</taxon>
        <taxon>Kibdelosporangium</taxon>
    </lineage>
</organism>
<gene>
    <name evidence="3" type="ORF">ACFQ1S_44195</name>
</gene>
<evidence type="ECO:0000256" key="1">
    <source>
        <dbReference type="ARBA" id="ARBA00022679"/>
    </source>
</evidence>
<accession>A0ABW3MRJ1</accession>
<feature type="non-terminal residue" evidence="3">
    <location>
        <position position="1"/>
    </location>
</feature>
<dbReference type="Pfam" id="PF01583">
    <property type="entry name" value="APS_kinase"/>
    <property type="match status" value="1"/>
</dbReference>
<dbReference type="SUPFAM" id="SSF52540">
    <property type="entry name" value="P-loop containing nucleoside triphosphate hydrolases"/>
    <property type="match status" value="1"/>
</dbReference>
<dbReference type="PANTHER" id="PTHR42700:SF1">
    <property type="entry name" value="SULFATE ADENYLYLTRANSFERASE"/>
    <property type="match status" value="1"/>
</dbReference>
<keyword evidence="1 3" id="KW-0808">Transferase</keyword>
<protein>
    <submittedName>
        <fullName evidence="3">Adenylyl-sulfate kinase</fullName>
        <ecNumber evidence="3">2.7.1.25</ecNumber>
    </submittedName>
</protein>
<reference evidence="4" key="1">
    <citation type="journal article" date="2019" name="Int. J. Syst. Evol. Microbiol.">
        <title>The Global Catalogue of Microorganisms (GCM) 10K type strain sequencing project: providing services to taxonomists for standard genome sequencing and annotation.</title>
        <authorList>
            <consortium name="The Broad Institute Genomics Platform"/>
            <consortium name="The Broad Institute Genome Sequencing Center for Infectious Disease"/>
            <person name="Wu L."/>
            <person name="Ma J."/>
        </authorList>
    </citation>
    <scope>NUCLEOTIDE SEQUENCE [LARGE SCALE GENOMIC DNA]</scope>
    <source>
        <strain evidence="4">JCM 31486</strain>
    </source>
</reference>
<comment type="caution">
    <text evidence="3">The sequence shown here is derived from an EMBL/GenBank/DDBJ whole genome shotgun (WGS) entry which is preliminary data.</text>
</comment>
<evidence type="ECO:0000313" key="3">
    <source>
        <dbReference type="EMBL" id="MFD1052084.1"/>
    </source>
</evidence>
<dbReference type="EC" id="2.7.1.25" evidence="3"/>
<dbReference type="InterPro" id="IPR059117">
    <property type="entry name" value="APS_kinase_dom"/>
</dbReference>
<evidence type="ECO:0000259" key="2">
    <source>
        <dbReference type="Pfam" id="PF01583"/>
    </source>
</evidence>
<feature type="domain" description="APS kinase" evidence="2">
    <location>
        <begin position="2"/>
        <end position="44"/>
    </location>
</feature>
<name>A0ABW3MRJ1_9PSEU</name>